<evidence type="ECO:0000313" key="5">
    <source>
        <dbReference type="EMBL" id="CAD8130620.1"/>
    </source>
</evidence>
<accession>A0A8S1RTB3</accession>
<organism evidence="5 6">
    <name type="scientific">Paramecium sonneborni</name>
    <dbReference type="NCBI Taxonomy" id="65129"/>
    <lineage>
        <taxon>Eukaryota</taxon>
        <taxon>Sar</taxon>
        <taxon>Alveolata</taxon>
        <taxon>Ciliophora</taxon>
        <taxon>Intramacronucleata</taxon>
        <taxon>Oligohymenophorea</taxon>
        <taxon>Peniculida</taxon>
        <taxon>Parameciidae</taxon>
        <taxon>Paramecium</taxon>
    </lineage>
</organism>
<evidence type="ECO:0000256" key="3">
    <source>
        <dbReference type="ARBA" id="ARBA00023157"/>
    </source>
</evidence>
<evidence type="ECO:0000256" key="1">
    <source>
        <dbReference type="ARBA" id="ARBA00022729"/>
    </source>
</evidence>
<sequence length="644" mass="76237">MVFRMDVRIVDLYKQNCKNNYLSICLKCEEGYQNQENKCLPYCGDKIILKQYEDRDDGNEQPYDGCFQCKFQCIEDCNICDRGQCIFKCEHGYKFVNNNCQSVCGDKIVTKEEYCDDGNLQPQDGCFNCKYSCSENCYDCYQGTCLECNNQYQLLMSNQFMQQINCGDGLLQEQEECDDGNYQAVDGCFNCLIEENWICITMTIDSPSQCTFVKAPKLIINYLNMTQNKQYIRISFDQRVKIQTTQPLSETINLQLLNIEEKKWNSSLYILQDVGSNVNFGEFIAQIEVYQLLEFRPVLKILINQTVSNIDNAVVKNVEKSILLQYPTYLDQTQKDYSKSLKNLNQNVIYSLSGITGFSLLIGELELFFEVLSILQFQQYLRYINLQFQENLVIYFSFNDMITVQPLLVFVQFSQLLQLIDIEQNEEYTHGKFRFYKQNISLIINLQCQLLQLLMYLLFIFSFQWLKKFVYNQIFCSRYFNYMSLFSLHISPKIVIKLSQYFYNICINLLKLEKYNSFSGLQKALLINGWDMIFKTLLYLRHIETKNYIDIEQIIIVIIILILYFKIFSDCFKSQQKQSKNNLLQQFEIVSFVRQFFFLLFLIYVDKSEILQIELLLLTSLFQITLIYNYRFIFNKQLYCLDGD</sequence>
<dbReference type="Proteomes" id="UP000692954">
    <property type="component" value="Unassembled WGS sequence"/>
</dbReference>
<dbReference type="InterPro" id="IPR011936">
    <property type="entry name" value="Myxo_disulph_rpt"/>
</dbReference>
<feature type="transmembrane region" description="Helical" evidence="4">
    <location>
        <begin position="548"/>
        <end position="567"/>
    </location>
</feature>
<evidence type="ECO:0000313" key="6">
    <source>
        <dbReference type="Proteomes" id="UP000692954"/>
    </source>
</evidence>
<dbReference type="EMBL" id="CAJJDN010000308">
    <property type="protein sequence ID" value="CAD8130620.1"/>
    <property type="molecule type" value="Genomic_DNA"/>
</dbReference>
<feature type="transmembrane region" description="Helical" evidence="4">
    <location>
        <begin position="610"/>
        <end position="628"/>
    </location>
</feature>
<dbReference type="PANTHER" id="PTHR38934:SF6">
    <property type="entry name" value="CHROMOSOME UNDETERMINED SCAFFOLD_176, WHOLE GENOME SHOTGUN SEQUENCE"/>
    <property type="match status" value="1"/>
</dbReference>
<protein>
    <recommendedName>
        <fullName evidence="7">Transmembrane protein</fullName>
    </recommendedName>
</protein>
<feature type="transmembrane region" description="Helical" evidence="4">
    <location>
        <begin position="442"/>
        <end position="463"/>
    </location>
</feature>
<dbReference type="NCBIfam" id="TIGR02232">
    <property type="entry name" value="myxo_disulf_rpt"/>
    <property type="match status" value="1"/>
</dbReference>
<evidence type="ECO:0000256" key="4">
    <source>
        <dbReference type="SAM" id="Phobius"/>
    </source>
</evidence>
<reference evidence="5" key="1">
    <citation type="submission" date="2021-01" db="EMBL/GenBank/DDBJ databases">
        <authorList>
            <consortium name="Genoscope - CEA"/>
            <person name="William W."/>
        </authorList>
    </citation>
    <scope>NUCLEOTIDE SEQUENCE</scope>
</reference>
<gene>
    <name evidence="5" type="ORF">PSON_ATCC_30995.1.T3080003</name>
</gene>
<dbReference type="Pfam" id="PF13948">
    <property type="entry name" value="DUF4215"/>
    <property type="match status" value="3"/>
</dbReference>
<keyword evidence="2" id="KW-0677">Repeat</keyword>
<keyword evidence="4" id="KW-1133">Transmembrane helix</keyword>
<evidence type="ECO:0008006" key="7">
    <source>
        <dbReference type="Google" id="ProtNLM"/>
    </source>
</evidence>
<keyword evidence="1" id="KW-0732">Signal</keyword>
<keyword evidence="4" id="KW-0472">Membrane</keyword>
<comment type="caution">
    <text evidence="5">The sequence shown here is derived from an EMBL/GenBank/DDBJ whole genome shotgun (WGS) entry which is preliminary data.</text>
</comment>
<keyword evidence="4" id="KW-0812">Transmembrane</keyword>
<dbReference type="AlphaFoldDB" id="A0A8S1RTB3"/>
<dbReference type="PANTHER" id="PTHR38934">
    <property type="entry name" value="HYPHALLY REGULATED CELL WALL PROTEIN 1"/>
    <property type="match status" value="1"/>
</dbReference>
<keyword evidence="3" id="KW-1015">Disulfide bond</keyword>
<name>A0A8S1RTB3_9CILI</name>
<proteinExistence type="predicted"/>
<feature type="transmembrane region" description="Helical" evidence="4">
    <location>
        <begin position="587"/>
        <end position="604"/>
    </location>
</feature>
<evidence type="ECO:0000256" key="2">
    <source>
        <dbReference type="ARBA" id="ARBA00022737"/>
    </source>
</evidence>
<keyword evidence="6" id="KW-1185">Reference proteome</keyword>